<gene>
    <name evidence="1" type="ORF">C9E81_08955</name>
</gene>
<name>A0A3M0MCM7_9RHOB</name>
<dbReference type="NCBIfam" id="TIGR01563">
    <property type="entry name" value="gp16_SPP1"/>
    <property type="match status" value="1"/>
</dbReference>
<protein>
    <submittedName>
        <fullName evidence="1">Head-tail adaptor protein</fullName>
    </submittedName>
</protein>
<evidence type="ECO:0000313" key="2">
    <source>
        <dbReference type="Proteomes" id="UP000273516"/>
    </source>
</evidence>
<sequence>MRSGRLTEEITIERATVTVDPDGTPVQSWVHLATLRAEKVEQSTTEYIRNFGASDEEVIVFRARFFDGITNADRVVWNDDPFNIKSVAPVGRRKGVEMRCVRMPE</sequence>
<dbReference type="OrthoDB" id="7478737at2"/>
<dbReference type="EMBL" id="QOKZ01000003">
    <property type="protein sequence ID" value="RMC35361.1"/>
    <property type="molecule type" value="Genomic_DNA"/>
</dbReference>
<dbReference type="AlphaFoldDB" id="A0A3M0MCM7"/>
<proteinExistence type="predicted"/>
<reference evidence="1 2" key="1">
    <citation type="submission" date="2018-07" db="EMBL/GenBank/DDBJ databases">
        <authorList>
            <person name="Zhang Y."/>
            <person name="Wang L."/>
            <person name="Ma S."/>
        </authorList>
    </citation>
    <scope>NUCLEOTIDE SEQUENCE [LARGE SCALE GENOMIC DNA]</scope>
    <source>
        <strain evidence="1 2">4-2</strain>
    </source>
</reference>
<dbReference type="InterPro" id="IPR038666">
    <property type="entry name" value="SSP1_head-tail_sf"/>
</dbReference>
<evidence type="ECO:0000313" key="1">
    <source>
        <dbReference type="EMBL" id="RMC35361.1"/>
    </source>
</evidence>
<accession>A0A3M0MCM7</accession>
<dbReference type="RefSeq" id="WP_122111986.1">
    <property type="nucleotide sequence ID" value="NZ_QOKZ01000003.1"/>
</dbReference>
<comment type="caution">
    <text evidence="1">The sequence shown here is derived from an EMBL/GenBank/DDBJ whole genome shotgun (WGS) entry which is preliminary data.</text>
</comment>
<dbReference type="Proteomes" id="UP000273516">
    <property type="component" value="Unassembled WGS sequence"/>
</dbReference>
<organism evidence="1 2">
    <name type="scientific">Paracoccus alkanivorans</name>
    <dbReference type="NCBI Taxonomy" id="2116655"/>
    <lineage>
        <taxon>Bacteria</taxon>
        <taxon>Pseudomonadati</taxon>
        <taxon>Pseudomonadota</taxon>
        <taxon>Alphaproteobacteria</taxon>
        <taxon>Rhodobacterales</taxon>
        <taxon>Paracoccaceae</taxon>
        <taxon>Paracoccus</taxon>
    </lineage>
</organism>
<keyword evidence="2" id="KW-1185">Reference proteome</keyword>
<dbReference type="Pfam" id="PF05521">
    <property type="entry name" value="Phage_HCP"/>
    <property type="match status" value="1"/>
</dbReference>
<dbReference type="Gene3D" id="2.40.10.270">
    <property type="entry name" value="Bacteriophage SPP1 head-tail adaptor protein"/>
    <property type="match status" value="1"/>
</dbReference>
<dbReference type="InterPro" id="IPR008767">
    <property type="entry name" value="Phage_SPP1_head-tail_adaptor"/>
</dbReference>